<keyword evidence="2" id="KW-1185">Reference proteome</keyword>
<evidence type="ECO:0008006" key="3">
    <source>
        <dbReference type="Google" id="ProtNLM"/>
    </source>
</evidence>
<evidence type="ECO:0000313" key="2">
    <source>
        <dbReference type="Proteomes" id="UP000886595"/>
    </source>
</evidence>
<accession>A0A8X7U9V1</accession>
<dbReference type="AlphaFoldDB" id="A0A8X7U9V1"/>
<dbReference type="EMBL" id="JAAMPC010000013">
    <property type="protein sequence ID" value="KAG2269581.1"/>
    <property type="molecule type" value="Genomic_DNA"/>
</dbReference>
<organism evidence="1 2">
    <name type="scientific">Brassica carinata</name>
    <name type="common">Ethiopian mustard</name>
    <name type="synonym">Abyssinian cabbage</name>
    <dbReference type="NCBI Taxonomy" id="52824"/>
    <lineage>
        <taxon>Eukaryota</taxon>
        <taxon>Viridiplantae</taxon>
        <taxon>Streptophyta</taxon>
        <taxon>Embryophyta</taxon>
        <taxon>Tracheophyta</taxon>
        <taxon>Spermatophyta</taxon>
        <taxon>Magnoliopsida</taxon>
        <taxon>eudicotyledons</taxon>
        <taxon>Gunneridae</taxon>
        <taxon>Pentapetalae</taxon>
        <taxon>rosids</taxon>
        <taxon>malvids</taxon>
        <taxon>Brassicales</taxon>
        <taxon>Brassicaceae</taxon>
        <taxon>Brassiceae</taxon>
        <taxon>Brassica</taxon>
    </lineage>
</organism>
<reference evidence="1 2" key="1">
    <citation type="submission" date="2020-02" db="EMBL/GenBank/DDBJ databases">
        <authorList>
            <person name="Ma Q."/>
            <person name="Huang Y."/>
            <person name="Song X."/>
            <person name="Pei D."/>
        </authorList>
    </citation>
    <scope>NUCLEOTIDE SEQUENCE [LARGE SCALE GENOMIC DNA]</scope>
    <source>
        <strain evidence="1">Sxm20200214</strain>
        <tissue evidence="1">Leaf</tissue>
    </source>
</reference>
<protein>
    <recommendedName>
        <fullName evidence="3">CBS domain-containing protein</fullName>
    </recommendedName>
</protein>
<evidence type="ECO:0000313" key="1">
    <source>
        <dbReference type="EMBL" id="KAG2269581.1"/>
    </source>
</evidence>
<dbReference type="Proteomes" id="UP000886595">
    <property type="component" value="Unassembled WGS sequence"/>
</dbReference>
<sequence>MASVFLYHVVGVDGGEARDGLSYTRRRRWNPLFVLSESRWSAASRFRGRDHRQHRFVGILSLLDIVAFLAKNKSKFLQEERGVLEKSPEAKWL</sequence>
<comment type="caution">
    <text evidence="1">The sequence shown here is derived from an EMBL/GenBank/DDBJ whole genome shotgun (WGS) entry which is preliminary data.</text>
</comment>
<proteinExistence type="predicted"/>
<gene>
    <name evidence="1" type="ORF">Bca52824_064136</name>
</gene>
<name>A0A8X7U9V1_BRACI</name>